<evidence type="ECO:0000313" key="15">
    <source>
        <dbReference type="Proteomes" id="UP000016933"/>
    </source>
</evidence>
<accession>N1Q446</accession>
<keyword evidence="7" id="KW-0378">Hydrolase</keyword>
<evidence type="ECO:0000256" key="2">
    <source>
        <dbReference type="ARBA" id="ARBA00006499"/>
    </source>
</evidence>
<dbReference type="EMBL" id="KB446535">
    <property type="protein sequence ID" value="EME49294.1"/>
    <property type="molecule type" value="Genomic_DNA"/>
</dbReference>
<comment type="function">
    <text evidence="10">Hydrolyzes fatty acids from S-acylated cysteine residues in proteins with a strong preference for palmitoylated G-alpha proteins over other acyl substrates. Mediates the deacylation of G-alpha proteins such as GPA1 in vivo, but has weak or no activity toward palmitoylated Ras proteins. Has weak lysophospholipase activity in vitro; however such activity may not exist in vivo.</text>
</comment>
<feature type="domain" description="Phospholipase/carboxylesterase/thioesterase" evidence="13">
    <location>
        <begin position="6"/>
        <end position="224"/>
    </location>
</feature>
<keyword evidence="15" id="KW-1185">Reference proteome</keyword>
<dbReference type="OrthoDB" id="2418081at2759"/>
<dbReference type="GO" id="GO:0006631">
    <property type="term" value="P:fatty acid metabolic process"/>
    <property type="evidence" value="ECO:0007669"/>
    <property type="project" value="UniProtKB-KW"/>
</dbReference>
<dbReference type="HOGENOM" id="CLU_049413_3_8_1"/>
<comment type="similarity">
    <text evidence="2">Belongs to the AB hydrolase superfamily. AB hydrolase 2 family.</text>
</comment>
<dbReference type="PANTHER" id="PTHR10655:SF17">
    <property type="entry name" value="LYSOPHOSPHOLIPASE-LIKE PROTEIN 1"/>
    <property type="match status" value="1"/>
</dbReference>
<dbReference type="SUPFAM" id="SSF53474">
    <property type="entry name" value="alpha/beta-Hydrolases"/>
    <property type="match status" value="1"/>
</dbReference>
<reference evidence="14 15" key="2">
    <citation type="journal article" date="2012" name="PLoS Pathog.">
        <title>Diverse lifestyles and strategies of plant pathogenesis encoded in the genomes of eighteen Dothideomycetes fungi.</title>
        <authorList>
            <person name="Ohm R.A."/>
            <person name="Feau N."/>
            <person name="Henrissat B."/>
            <person name="Schoch C.L."/>
            <person name="Horwitz B.A."/>
            <person name="Barry K.W."/>
            <person name="Condon B.J."/>
            <person name="Copeland A.C."/>
            <person name="Dhillon B."/>
            <person name="Glaser F."/>
            <person name="Hesse C.N."/>
            <person name="Kosti I."/>
            <person name="LaButti K."/>
            <person name="Lindquist E.A."/>
            <person name="Lucas S."/>
            <person name="Salamov A.A."/>
            <person name="Bradshaw R.E."/>
            <person name="Ciuffetti L."/>
            <person name="Hamelin R.C."/>
            <person name="Kema G.H.J."/>
            <person name="Lawrence C."/>
            <person name="Scott J.A."/>
            <person name="Spatafora J.W."/>
            <person name="Turgeon B.G."/>
            <person name="de Wit P.J.G.M."/>
            <person name="Zhong S."/>
            <person name="Goodwin S.B."/>
            <person name="Grigoriev I.V."/>
        </authorList>
    </citation>
    <scope>NUCLEOTIDE SEQUENCE [LARGE SCALE GENOMIC DNA]</scope>
    <source>
        <strain evidence="15">NZE10 / CBS 128990</strain>
    </source>
</reference>
<dbReference type="Pfam" id="PF02230">
    <property type="entry name" value="Abhydrolase_2"/>
    <property type="match status" value="1"/>
</dbReference>
<evidence type="ECO:0000256" key="10">
    <source>
        <dbReference type="ARBA" id="ARBA00029392"/>
    </source>
</evidence>
<name>N1Q446_DOTSN</name>
<evidence type="ECO:0000256" key="7">
    <source>
        <dbReference type="ARBA" id="ARBA00022801"/>
    </source>
</evidence>
<comment type="subcellular location">
    <subcellularLocation>
        <location evidence="1">Cytoplasm</location>
    </subcellularLocation>
</comment>
<sequence>MSGAAAIVVPAVKRHTSTCIFAHGLGDSGAGWHFLADEFRRKSLFPETKFIFPNAPNIPITVNMGMQMPGWYDIADFGDLANRSEDEAGILRSQKVFHTLIEDEIKNGIPTERIVLGGFSQGGAMSLMAGITAPTKLGGIVGLSCYLLLQGKVRDLVPADSPNQKTPIFMGHGDADPVVRYPWGKTTADKLKEWGWDVDFRTYKNLPHSAAPQEIEDLREYLQARIPDLGEKETGSL</sequence>
<keyword evidence="8" id="KW-0276">Fatty acid metabolism</keyword>
<reference evidence="15" key="1">
    <citation type="journal article" date="2012" name="PLoS Genet.">
        <title>The genomes of the fungal plant pathogens Cladosporium fulvum and Dothistroma septosporum reveal adaptation to different hosts and lifestyles but also signatures of common ancestry.</title>
        <authorList>
            <person name="de Wit P.J.G.M."/>
            <person name="van der Burgt A."/>
            <person name="Oekmen B."/>
            <person name="Stergiopoulos I."/>
            <person name="Abd-Elsalam K.A."/>
            <person name="Aerts A.L."/>
            <person name="Bahkali A.H."/>
            <person name="Beenen H.G."/>
            <person name="Chettri P."/>
            <person name="Cox M.P."/>
            <person name="Datema E."/>
            <person name="de Vries R.P."/>
            <person name="Dhillon B."/>
            <person name="Ganley A.R."/>
            <person name="Griffiths S.A."/>
            <person name="Guo Y."/>
            <person name="Hamelin R.C."/>
            <person name="Henrissat B."/>
            <person name="Kabir M.S."/>
            <person name="Jashni M.K."/>
            <person name="Kema G."/>
            <person name="Klaubauf S."/>
            <person name="Lapidus A."/>
            <person name="Levasseur A."/>
            <person name="Lindquist E."/>
            <person name="Mehrabi R."/>
            <person name="Ohm R.A."/>
            <person name="Owen T.J."/>
            <person name="Salamov A."/>
            <person name="Schwelm A."/>
            <person name="Schijlen E."/>
            <person name="Sun H."/>
            <person name="van den Burg H.A."/>
            <person name="van Ham R.C.H.J."/>
            <person name="Zhang S."/>
            <person name="Goodwin S.B."/>
            <person name="Grigoriev I.V."/>
            <person name="Collemare J."/>
            <person name="Bradshaw R.E."/>
        </authorList>
    </citation>
    <scope>NUCLEOTIDE SEQUENCE [LARGE SCALE GENOMIC DNA]</scope>
    <source>
        <strain evidence="15">NZE10 / CBS 128990</strain>
    </source>
</reference>
<keyword evidence="5" id="KW-0719">Serine esterase</keyword>
<keyword evidence="6" id="KW-0963">Cytoplasm</keyword>
<evidence type="ECO:0000256" key="3">
    <source>
        <dbReference type="ARBA" id="ARBA00012423"/>
    </source>
</evidence>
<evidence type="ECO:0000256" key="12">
    <source>
        <dbReference type="ARBA" id="ARBA00047337"/>
    </source>
</evidence>
<dbReference type="Proteomes" id="UP000016933">
    <property type="component" value="Unassembled WGS sequence"/>
</dbReference>
<dbReference type="InterPro" id="IPR029058">
    <property type="entry name" value="AB_hydrolase_fold"/>
</dbReference>
<evidence type="ECO:0000256" key="5">
    <source>
        <dbReference type="ARBA" id="ARBA00022487"/>
    </source>
</evidence>
<dbReference type="GO" id="GO:0005737">
    <property type="term" value="C:cytoplasm"/>
    <property type="evidence" value="ECO:0007669"/>
    <property type="project" value="UniProtKB-SubCell"/>
</dbReference>
<protein>
    <recommendedName>
        <fullName evidence="4">Acyl-protein thioesterase 1</fullName>
        <ecNumber evidence="3">3.1.2.22</ecNumber>
    </recommendedName>
    <alternativeName>
        <fullName evidence="11">Palmitoyl-protein hydrolase</fullName>
    </alternativeName>
</protein>
<evidence type="ECO:0000256" key="1">
    <source>
        <dbReference type="ARBA" id="ARBA00004496"/>
    </source>
</evidence>
<dbReference type="GO" id="GO:0008474">
    <property type="term" value="F:palmitoyl-(protein) hydrolase activity"/>
    <property type="evidence" value="ECO:0007669"/>
    <property type="project" value="UniProtKB-EC"/>
</dbReference>
<keyword evidence="9" id="KW-0443">Lipid metabolism</keyword>
<dbReference type="eggNOG" id="KOG2112">
    <property type="taxonomic scope" value="Eukaryota"/>
</dbReference>
<organism evidence="14 15">
    <name type="scientific">Dothistroma septosporum (strain NZE10 / CBS 128990)</name>
    <name type="common">Red band needle blight fungus</name>
    <name type="synonym">Mycosphaerella pini</name>
    <dbReference type="NCBI Taxonomy" id="675120"/>
    <lineage>
        <taxon>Eukaryota</taxon>
        <taxon>Fungi</taxon>
        <taxon>Dikarya</taxon>
        <taxon>Ascomycota</taxon>
        <taxon>Pezizomycotina</taxon>
        <taxon>Dothideomycetes</taxon>
        <taxon>Dothideomycetidae</taxon>
        <taxon>Mycosphaerellales</taxon>
        <taxon>Mycosphaerellaceae</taxon>
        <taxon>Dothistroma</taxon>
    </lineage>
</organism>
<evidence type="ECO:0000256" key="4">
    <source>
        <dbReference type="ARBA" id="ARBA00014923"/>
    </source>
</evidence>
<dbReference type="PANTHER" id="PTHR10655">
    <property type="entry name" value="LYSOPHOSPHOLIPASE-RELATED"/>
    <property type="match status" value="1"/>
</dbReference>
<dbReference type="InterPro" id="IPR003140">
    <property type="entry name" value="PLipase/COase/thioEstase"/>
</dbReference>
<evidence type="ECO:0000313" key="14">
    <source>
        <dbReference type="EMBL" id="EME49294.1"/>
    </source>
</evidence>
<comment type="catalytic activity">
    <reaction evidence="12">
        <text>S-hexadecanoyl-L-cysteinyl-[protein] + H2O = L-cysteinyl-[protein] + hexadecanoate + H(+)</text>
        <dbReference type="Rhea" id="RHEA:19233"/>
        <dbReference type="Rhea" id="RHEA-COMP:10131"/>
        <dbReference type="Rhea" id="RHEA-COMP:11032"/>
        <dbReference type="ChEBI" id="CHEBI:7896"/>
        <dbReference type="ChEBI" id="CHEBI:15377"/>
        <dbReference type="ChEBI" id="CHEBI:15378"/>
        <dbReference type="ChEBI" id="CHEBI:29950"/>
        <dbReference type="ChEBI" id="CHEBI:74151"/>
        <dbReference type="EC" id="3.1.2.22"/>
    </reaction>
</comment>
<evidence type="ECO:0000256" key="11">
    <source>
        <dbReference type="ARBA" id="ARBA00031195"/>
    </source>
</evidence>
<dbReference type="OMA" id="WYDILAM"/>
<evidence type="ECO:0000256" key="9">
    <source>
        <dbReference type="ARBA" id="ARBA00023098"/>
    </source>
</evidence>
<evidence type="ECO:0000256" key="8">
    <source>
        <dbReference type="ARBA" id="ARBA00022832"/>
    </source>
</evidence>
<dbReference type="FunFam" id="3.40.50.1820:FF:000010">
    <property type="entry name" value="Acyl-protein thioesterase 2"/>
    <property type="match status" value="1"/>
</dbReference>
<dbReference type="AlphaFoldDB" id="N1Q446"/>
<dbReference type="EC" id="3.1.2.22" evidence="3"/>
<dbReference type="InterPro" id="IPR050565">
    <property type="entry name" value="LYPA1-2/EST-like"/>
</dbReference>
<evidence type="ECO:0000259" key="13">
    <source>
        <dbReference type="Pfam" id="PF02230"/>
    </source>
</evidence>
<dbReference type="Gene3D" id="3.40.50.1820">
    <property type="entry name" value="alpha/beta hydrolase"/>
    <property type="match status" value="1"/>
</dbReference>
<evidence type="ECO:0000256" key="6">
    <source>
        <dbReference type="ARBA" id="ARBA00022490"/>
    </source>
</evidence>
<proteinExistence type="inferred from homology"/>
<dbReference type="GO" id="GO:0052689">
    <property type="term" value="F:carboxylic ester hydrolase activity"/>
    <property type="evidence" value="ECO:0007669"/>
    <property type="project" value="UniProtKB-KW"/>
</dbReference>
<dbReference type="STRING" id="675120.N1Q446"/>
<gene>
    <name evidence="14" type="ORF">DOTSEDRAFT_58537</name>
</gene>